<feature type="binding site" evidence="5">
    <location>
        <position position="159"/>
    </location>
    <ligand>
        <name>adenosylcob(III)alamin</name>
        <dbReference type="ChEBI" id="CHEBI:18408"/>
    </ligand>
</feature>
<dbReference type="GO" id="GO:0046336">
    <property type="term" value="P:ethanolamine catabolic process"/>
    <property type="evidence" value="ECO:0007669"/>
    <property type="project" value="UniProtKB-UniRule"/>
</dbReference>
<keyword evidence="7" id="KW-1185">Reference proteome</keyword>
<evidence type="ECO:0000256" key="3">
    <source>
        <dbReference type="ARBA" id="ARBA00023285"/>
    </source>
</evidence>
<evidence type="ECO:0000256" key="2">
    <source>
        <dbReference type="ARBA" id="ARBA00023239"/>
    </source>
</evidence>
<gene>
    <name evidence="5" type="primary">eutC</name>
    <name evidence="6" type="ORF">SAMN07250955_104123</name>
</gene>
<comment type="subunit">
    <text evidence="5">The basic unit is a heterodimer which dimerizes to form tetramers. The heterotetramers trimerize; 6 large subunits form a core ring with 6 small subunits projecting outwards.</text>
</comment>
<comment type="function">
    <text evidence="5">Catalyzes the deamination of various vicinal amino-alcohols to oxo compounds. Allows this organism to utilize ethanolamine as the sole source of nitrogen and carbon in the presence of external vitamin B12.</text>
</comment>
<dbReference type="InterPro" id="IPR042251">
    <property type="entry name" value="EutC_C"/>
</dbReference>
<comment type="subcellular location">
    <subcellularLocation>
        <location evidence="5">Bacterial microcompartment</location>
    </subcellularLocation>
</comment>
<evidence type="ECO:0000313" key="7">
    <source>
        <dbReference type="Proteomes" id="UP000197065"/>
    </source>
</evidence>
<comment type="cofactor">
    <cofactor evidence="5">
        <name>adenosylcob(III)alamin</name>
        <dbReference type="ChEBI" id="CHEBI:18408"/>
    </cofactor>
    <text evidence="5">Binds between the large and small subunits.</text>
</comment>
<dbReference type="PIRSF" id="PIRSF018982">
    <property type="entry name" value="EutC"/>
    <property type="match status" value="1"/>
</dbReference>
<feature type="binding site" evidence="5">
    <location>
        <position position="180"/>
    </location>
    <ligand>
        <name>adenosylcob(III)alamin</name>
        <dbReference type="ChEBI" id="CHEBI:18408"/>
    </ligand>
</feature>
<keyword evidence="4 5" id="KW-1283">Bacterial microcompartment</keyword>
<keyword evidence="1 5" id="KW-0846">Cobalamin</keyword>
<comment type="catalytic activity">
    <reaction evidence="5">
        <text>ethanolamine = acetaldehyde + NH4(+)</text>
        <dbReference type="Rhea" id="RHEA:15313"/>
        <dbReference type="ChEBI" id="CHEBI:15343"/>
        <dbReference type="ChEBI" id="CHEBI:28938"/>
        <dbReference type="ChEBI" id="CHEBI:57603"/>
        <dbReference type="EC" id="4.3.1.7"/>
    </reaction>
</comment>
<protein>
    <recommendedName>
        <fullName evidence="5">Ethanolamine ammonia-lyase small subunit</fullName>
        <shortName evidence="5">EAL small subunit</shortName>
        <ecNumber evidence="5">4.3.1.7</ecNumber>
    </recommendedName>
</protein>
<evidence type="ECO:0000313" key="6">
    <source>
        <dbReference type="EMBL" id="SNB64686.1"/>
    </source>
</evidence>
<feature type="binding site" evidence="5">
    <location>
        <position position="209"/>
    </location>
    <ligand>
        <name>adenosylcob(III)alamin</name>
        <dbReference type="ChEBI" id="CHEBI:18408"/>
    </ligand>
</feature>
<dbReference type="InterPro" id="IPR042255">
    <property type="entry name" value="EutC_N"/>
</dbReference>
<name>A0A212QYN2_9PROT</name>
<reference evidence="6 7" key="1">
    <citation type="submission" date="2017-06" db="EMBL/GenBank/DDBJ databases">
        <authorList>
            <person name="Kim H.J."/>
            <person name="Triplett B.A."/>
        </authorList>
    </citation>
    <scope>NUCLEOTIDE SEQUENCE [LARGE SCALE GENOMIC DNA]</scope>
    <source>
        <strain evidence="6 7">B29T1</strain>
    </source>
</reference>
<dbReference type="Proteomes" id="UP000197065">
    <property type="component" value="Unassembled WGS sequence"/>
</dbReference>
<evidence type="ECO:0000256" key="1">
    <source>
        <dbReference type="ARBA" id="ARBA00022628"/>
    </source>
</evidence>
<comment type="similarity">
    <text evidence="5">Belongs to the EutC family.</text>
</comment>
<dbReference type="GO" id="GO:0031419">
    <property type="term" value="F:cobalamin binding"/>
    <property type="evidence" value="ECO:0007669"/>
    <property type="project" value="UniProtKB-UniRule"/>
</dbReference>
<dbReference type="NCBIfam" id="NF003971">
    <property type="entry name" value="PRK05465.1"/>
    <property type="match status" value="1"/>
</dbReference>
<dbReference type="GO" id="GO:0031471">
    <property type="term" value="C:ethanolamine degradation polyhedral organelle"/>
    <property type="evidence" value="ECO:0007669"/>
    <property type="project" value="UniProtKB-UniRule"/>
</dbReference>
<dbReference type="RefSeq" id="WP_088560708.1">
    <property type="nucleotide sequence ID" value="NZ_FYEH01000004.1"/>
</dbReference>
<dbReference type="PANTHER" id="PTHR39330">
    <property type="entry name" value="ETHANOLAMINE AMMONIA-LYASE LIGHT CHAIN"/>
    <property type="match status" value="1"/>
</dbReference>
<comment type="pathway">
    <text evidence="5">Amine and polyamine degradation; ethanolamine degradation.</text>
</comment>
<organism evidence="6 7">
    <name type="scientific">Arboricoccus pini</name>
    <dbReference type="NCBI Taxonomy" id="1963835"/>
    <lineage>
        <taxon>Bacteria</taxon>
        <taxon>Pseudomonadati</taxon>
        <taxon>Pseudomonadota</taxon>
        <taxon>Alphaproteobacteria</taxon>
        <taxon>Geminicoccales</taxon>
        <taxon>Geminicoccaceae</taxon>
        <taxon>Arboricoccus</taxon>
    </lineage>
</organism>
<dbReference type="Gene3D" id="3.40.50.11240">
    <property type="entry name" value="Ethanolamine ammonia-lyase light chain (EutC)"/>
    <property type="match status" value="1"/>
</dbReference>
<dbReference type="Gene3D" id="1.10.30.40">
    <property type="entry name" value="Ethanolamine ammonia-lyase light chain (EutC), N-terminal domain"/>
    <property type="match status" value="1"/>
</dbReference>
<dbReference type="GO" id="GO:0006520">
    <property type="term" value="P:amino acid metabolic process"/>
    <property type="evidence" value="ECO:0007669"/>
    <property type="project" value="InterPro"/>
</dbReference>
<proteinExistence type="inferred from homology"/>
<sequence>MSEKNEVPTLIPPLEGLARLRQFTAARIGLGRAGIGLPTAAHLRFAADHARAKDAVYSSLDTKPLAGGLKRLGLKVGFVRSAARDRDEYLRRPDLGRRLDEEASLANLPPSDVVLVVADGLSAAAVDANLLPLADVLVPQLRARGIEIETAVFVEQGRVAAGDPIGQALKARLVILLIGERPGLSSADSMGCYMTFAPKPGTPDSRRNCISNIRLGGLLPRLAADQIAWLAAEALRREVSGTSLKADPTRAIEGKSG</sequence>
<accession>A0A212QYN2</accession>
<dbReference type="UniPathway" id="UPA00560"/>
<evidence type="ECO:0000256" key="4">
    <source>
        <dbReference type="ARBA" id="ARBA00024446"/>
    </source>
</evidence>
<keyword evidence="2 5" id="KW-0456">Lyase</keyword>
<dbReference type="InterPro" id="IPR009246">
    <property type="entry name" value="EutC"/>
</dbReference>
<dbReference type="EC" id="4.3.1.7" evidence="5"/>
<dbReference type="Pfam" id="PF05985">
    <property type="entry name" value="EutC"/>
    <property type="match status" value="1"/>
</dbReference>
<dbReference type="PANTHER" id="PTHR39330:SF1">
    <property type="entry name" value="ETHANOLAMINE AMMONIA-LYASE SMALL SUBUNIT"/>
    <property type="match status" value="1"/>
</dbReference>
<keyword evidence="3 5" id="KW-0170">Cobalt</keyword>
<dbReference type="OrthoDB" id="114248at2"/>
<dbReference type="GO" id="GO:0008851">
    <property type="term" value="F:ethanolamine ammonia-lyase activity"/>
    <property type="evidence" value="ECO:0007669"/>
    <property type="project" value="UniProtKB-UniRule"/>
</dbReference>
<dbReference type="GO" id="GO:0009350">
    <property type="term" value="C:ethanolamine ammonia-lyase complex"/>
    <property type="evidence" value="ECO:0007669"/>
    <property type="project" value="UniProtKB-UniRule"/>
</dbReference>
<dbReference type="HAMAP" id="MF_00601">
    <property type="entry name" value="EutC"/>
    <property type="match status" value="1"/>
</dbReference>
<evidence type="ECO:0000256" key="5">
    <source>
        <dbReference type="HAMAP-Rule" id="MF_00601"/>
    </source>
</evidence>
<dbReference type="EMBL" id="FYEH01000004">
    <property type="protein sequence ID" value="SNB64686.1"/>
    <property type="molecule type" value="Genomic_DNA"/>
</dbReference>
<dbReference type="AlphaFoldDB" id="A0A212QYN2"/>